<gene>
    <name evidence="2" type="ORF">GCM10022229_18260</name>
</gene>
<comment type="caution">
    <text evidence="2">The sequence shown here is derived from an EMBL/GenBank/DDBJ whole genome shotgun (WGS) entry which is preliminary data.</text>
</comment>
<dbReference type="RefSeq" id="WP_344759679.1">
    <property type="nucleotide sequence ID" value="NZ_BAAAZU010000009.1"/>
</dbReference>
<organism evidence="2 3">
    <name type="scientific">Luteimonas lutimaris</name>
    <dbReference type="NCBI Taxonomy" id="698645"/>
    <lineage>
        <taxon>Bacteria</taxon>
        <taxon>Pseudomonadati</taxon>
        <taxon>Pseudomonadota</taxon>
        <taxon>Gammaproteobacteria</taxon>
        <taxon>Lysobacterales</taxon>
        <taxon>Lysobacteraceae</taxon>
        <taxon>Luteimonas</taxon>
    </lineage>
</organism>
<feature type="region of interest" description="Disordered" evidence="1">
    <location>
        <begin position="1"/>
        <end position="60"/>
    </location>
</feature>
<sequence length="60" mass="6949">MTPRNEQPEPGRKQDRSDGDVTGPDERIDERDHRIGRKIKREQPDGDEPGYANHDNVPDR</sequence>
<keyword evidence="3" id="KW-1185">Reference proteome</keyword>
<dbReference type="Proteomes" id="UP001501727">
    <property type="component" value="Unassembled WGS sequence"/>
</dbReference>
<name>A0ABP7MJJ1_9GAMM</name>
<feature type="compositionally biased region" description="Basic and acidic residues" evidence="1">
    <location>
        <begin position="1"/>
        <end position="33"/>
    </location>
</feature>
<evidence type="ECO:0000313" key="2">
    <source>
        <dbReference type="EMBL" id="GAA3924746.1"/>
    </source>
</evidence>
<evidence type="ECO:0000313" key="3">
    <source>
        <dbReference type="Proteomes" id="UP001501727"/>
    </source>
</evidence>
<reference evidence="3" key="1">
    <citation type="journal article" date="2019" name="Int. J. Syst. Evol. Microbiol.">
        <title>The Global Catalogue of Microorganisms (GCM) 10K type strain sequencing project: providing services to taxonomists for standard genome sequencing and annotation.</title>
        <authorList>
            <consortium name="The Broad Institute Genomics Platform"/>
            <consortium name="The Broad Institute Genome Sequencing Center for Infectious Disease"/>
            <person name="Wu L."/>
            <person name="Ma J."/>
        </authorList>
    </citation>
    <scope>NUCLEOTIDE SEQUENCE [LARGE SCALE GENOMIC DNA]</scope>
    <source>
        <strain evidence="3">JCM 16916</strain>
    </source>
</reference>
<evidence type="ECO:0000256" key="1">
    <source>
        <dbReference type="SAM" id="MobiDB-lite"/>
    </source>
</evidence>
<protein>
    <submittedName>
        <fullName evidence="2">Uncharacterized protein</fullName>
    </submittedName>
</protein>
<accession>A0ABP7MJJ1</accession>
<dbReference type="EMBL" id="BAAAZU010000009">
    <property type="protein sequence ID" value="GAA3924746.1"/>
    <property type="molecule type" value="Genomic_DNA"/>
</dbReference>
<proteinExistence type="predicted"/>